<sequence>MNDYKPKRIRVYRNGDTYHTGRKLVVNRHIYRNFEQFLFHLTDEVNLVSGAVRKLYELETGGLVHNLDNLKDGTSYVATGGESLKRIEYLANEDPVAPYNTRPTSSMMASKSVSSESKTRRIINRSTGGLLQETETPPLHAEPQIFSPISKAYKIIVFENGEAFSPGLRMILNYRNCKSFEQVLRHLSTKMVLTAGQVRKLYDAESGKRIRSLNEIRPGHNLVAAAFEPFKKVQYLKQDLSTPAPVIKHETQLHPRIVTFYPNGDSYHTGLTLTISNKRFPTLSRLMDTLNHQIELVTGKIQKIYSLKGVRLQKTQEFETGLGYVLVANDDPFINTRYNVMALKHQDGPVGLGGFTKHNEFMKKIRPVTTMRHIRPHHTETVPNQTDKIKQQHHASVQQKRQKPTTKTSIERLHTPAKEIGIIELIEKEVETIISGSRPHTQSRLQKNKPADAIHDDEIFEDEKIRSAKATEEEVYGGHELKKLEGLNKSVRINSKGSTQRVNVISPHVTYEKHDNPIEHYDHQIEPMDDKSHVEHLENVKDEDSTKQHEHISQNDSQDRVPLGKDHAEQHEHINQNDSQDQAPRDEDSKQVEYEKSSAQIHSKQQSSHSLVKSQSLVKKSTPDIEHHKSQSFEQHESQTLKQANMQSLTNLSQNQLSKTSSQDILRAKSYQTLQKSHTSTNDLKQTEPRRPATVDATSGLASNTTSKTDISGSKKASRVHVEQV</sequence>
<dbReference type="GO" id="GO:0035556">
    <property type="term" value="P:intracellular signal transduction"/>
    <property type="evidence" value="ECO:0007669"/>
    <property type="project" value="InterPro"/>
</dbReference>
<dbReference type="PANTHER" id="PTHR23004:SF11">
    <property type="entry name" value="PROTEIN RPI-1"/>
    <property type="match status" value="1"/>
</dbReference>
<accession>A0A177WJD8</accession>
<dbReference type="InterPro" id="IPR036572">
    <property type="entry name" value="Doublecortin_dom_sf"/>
</dbReference>
<feature type="compositionally biased region" description="Polar residues" evidence="1">
    <location>
        <begin position="696"/>
        <end position="712"/>
    </location>
</feature>
<dbReference type="OrthoDB" id="1738954at2759"/>
<dbReference type="PANTHER" id="PTHR23004">
    <property type="entry name" value="DOUBLECORTIN DOMAIN CONTAINING 2"/>
    <property type="match status" value="1"/>
</dbReference>
<feature type="compositionally biased region" description="Basic and acidic residues" evidence="1">
    <location>
        <begin position="621"/>
        <end position="639"/>
    </location>
</feature>
<evidence type="ECO:0000313" key="3">
    <source>
        <dbReference type="EMBL" id="OAJ39774.1"/>
    </source>
</evidence>
<dbReference type="Pfam" id="PF03607">
    <property type="entry name" value="DCX"/>
    <property type="match status" value="3"/>
</dbReference>
<dbReference type="SMART" id="SM00537">
    <property type="entry name" value="DCX"/>
    <property type="match status" value="3"/>
</dbReference>
<dbReference type="Gene3D" id="3.10.20.230">
    <property type="entry name" value="Doublecortin domain"/>
    <property type="match status" value="3"/>
</dbReference>
<feature type="compositionally biased region" description="Basic and acidic residues" evidence="1">
    <location>
        <begin position="540"/>
        <end position="575"/>
    </location>
</feature>
<feature type="compositionally biased region" description="Low complexity" evidence="1">
    <location>
        <begin position="602"/>
        <end position="620"/>
    </location>
</feature>
<feature type="domain" description="Doublecortin" evidence="2">
    <location>
        <begin position="256"/>
        <end position="339"/>
    </location>
</feature>
<name>A0A177WJD8_BATDL</name>
<feature type="domain" description="Doublecortin" evidence="2">
    <location>
        <begin position="153"/>
        <end position="236"/>
    </location>
</feature>
<protein>
    <recommendedName>
        <fullName evidence="2">Doublecortin domain-containing protein</fullName>
    </recommendedName>
</protein>
<dbReference type="GO" id="GO:0005874">
    <property type="term" value="C:microtubule"/>
    <property type="evidence" value="ECO:0007669"/>
    <property type="project" value="TreeGrafter"/>
</dbReference>
<dbReference type="Proteomes" id="UP000077115">
    <property type="component" value="Unassembled WGS sequence"/>
</dbReference>
<dbReference type="FunFam" id="3.10.20.230:FF:000025">
    <property type="entry name" value="Rp1-like 1b"/>
    <property type="match status" value="1"/>
</dbReference>
<dbReference type="PROSITE" id="PS50309">
    <property type="entry name" value="DC"/>
    <property type="match status" value="3"/>
</dbReference>
<reference evidence="3 4" key="2">
    <citation type="submission" date="2016-05" db="EMBL/GenBank/DDBJ databases">
        <title>Lineage-specific infection strategies underlie the spectrum of fungal disease in amphibians.</title>
        <authorList>
            <person name="Cuomo C.A."/>
            <person name="Farrer R.A."/>
            <person name="James T."/>
            <person name="Longcore J."/>
            <person name="Birren B."/>
        </authorList>
    </citation>
    <scope>NUCLEOTIDE SEQUENCE [LARGE SCALE GENOMIC DNA]</scope>
    <source>
        <strain evidence="3 4">JEL423</strain>
    </source>
</reference>
<dbReference type="GO" id="GO:0005815">
    <property type="term" value="C:microtubule organizing center"/>
    <property type="evidence" value="ECO:0007669"/>
    <property type="project" value="TreeGrafter"/>
</dbReference>
<feature type="compositionally biased region" description="Polar residues" evidence="1">
    <location>
        <begin position="669"/>
        <end position="684"/>
    </location>
</feature>
<evidence type="ECO:0000313" key="4">
    <source>
        <dbReference type="Proteomes" id="UP000077115"/>
    </source>
</evidence>
<dbReference type="FunFam" id="3.10.20.230:FF:000026">
    <property type="entry name" value="Protein doublecortin"/>
    <property type="match status" value="1"/>
</dbReference>
<dbReference type="CDD" id="cd01617">
    <property type="entry name" value="DCX"/>
    <property type="match status" value="1"/>
</dbReference>
<feature type="region of interest" description="Disordered" evidence="1">
    <location>
        <begin position="373"/>
        <end position="407"/>
    </location>
</feature>
<evidence type="ECO:0000259" key="2">
    <source>
        <dbReference type="PROSITE" id="PS50309"/>
    </source>
</evidence>
<feature type="domain" description="Doublecortin" evidence="2">
    <location>
        <begin position="7"/>
        <end position="90"/>
    </location>
</feature>
<feature type="region of interest" description="Disordered" evidence="1">
    <location>
        <begin position="540"/>
        <end position="639"/>
    </location>
</feature>
<dbReference type="VEuPathDB" id="FungiDB:BDEG_23596"/>
<reference evidence="3 4" key="1">
    <citation type="submission" date="2006-10" db="EMBL/GenBank/DDBJ databases">
        <title>The Genome Sequence of Batrachochytrium dendrobatidis JEL423.</title>
        <authorList>
            <consortium name="The Broad Institute Genome Sequencing Platform"/>
            <person name="Birren B."/>
            <person name="Lander E."/>
            <person name="Galagan J."/>
            <person name="Cuomo C."/>
            <person name="Devon K."/>
            <person name="Jaffe D."/>
            <person name="Butler J."/>
            <person name="Alvarez P."/>
            <person name="Gnerre S."/>
            <person name="Grabherr M."/>
            <person name="Kleber M."/>
            <person name="Mauceli E."/>
            <person name="Brockman W."/>
            <person name="Young S."/>
            <person name="LaButti K."/>
            <person name="Sykes S."/>
            <person name="DeCaprio D."/>
            <person name="Crawford M."/>
            <person name="Koehrsen M."/>
            <person name="Engels R."/>
            <person name="Montgomery P."/>
            <person name="Pearson M."/>
            <person name="Howarth C."/>
            <person name="Larson L."/>
            <person name="White J."/>
            <person name="O'Leary S."/>
            <person name="Kodira C."/>
            <person name="Zeng Q."/>
            <person name="Yandava C."/>
            <person name="Alvarado L."/>
            <person name="Longcore J."/>
            <person name="James T."/>
        </authorList>
    </citation>
    <scope>NUCLEOTIDE SEQUENCE [LARGE SCALE GENOMIC DNA]</scope>
    <source>
        <strain evidence="3 4">JEL423</strain>
    </source>
</reference>
<feature type="compositionally biased region" description="Basic and acidic residues" evidence="1">
    <location>
        <begin position="583"/>
        <end position="596"/>
    </location>
</feature>
<dbReference type="InterPro" id="IPR003533">
    <property type="entry name" value="Doublecortin_dom"/>
</dbReference>
<dbReference type="EMBL" id="DS022303">
    <property type="protein sequence ID" value="OAJ39774.1"/>
    <property type="molecule type" value="Genomic_DNA"/>
</dbReference>
<gene>
    <name evidence="3" type="ORF">BDEG_23596</name>
</gene>
<evidence type="ECO:0000256" key="1">
    <source>
        <dbReference type="SAM" id="MobiDB-lite"/>
    </source>
</evidence>
<dbReference type="SUPFAM" id="SSF89837">
    <property type="entry name" value="Doublecortin (DC)"/>
    <property type="match status" value="3"/>
</dbReference>
<organism evidence="3 4">
    <name type="scientific">Batrachochytrium dendrobatidis (strain JEL423)</name>
    <dbReference type="NCBI Taxonomy" id="403673"/>
    <lineage>
        <taxon>Eukaryota</taxon>
        <taxon>Fungi</taxon>
        <taxon>Fungi incertae sedis</taxon>
        <taxon>Chytridiomycota</taxon>
        <taxon>Chytridiomycota incertae sedis</taxon>
        <taxon>Chytridiomycetes</taxon>
        <taxon>Rhizophydiales</taxon>
        <taxon>Rhizophydiales incertae sedis</taxon>
        <taxon>Batrachochytrium</taxon>
    </lineage>
</organism>
<feature type="region of interest" description="Disordered" evidence="1">
    <location>
        <begin position="669"/>
        <end position="725"/>
    </location>
</feature>
<proteinExistence type="predicted"/>
<dbReference type="STRING" id="403673.A0A177WJD8"/>
<dbReference type="AlphaFoldDB" id="A0A177WJD8"/>